<evidence type="ECO:0000256" key="5">
    <source>
        <dbReference type="ARBA" id="ARBA00023242"/>
    </source>
</evidence>
<dbReference type="EMBL" id="OZ019900">
    <property type="protein sequence ID" value="CAK9234798.1"/>
    <property type="molecule type" value="Genomic_DNA"/>
</dbReference>
<keyword evidence="4" id="KW-0804">Transcription</keyword>
<evidence type="ECO:0000256" key="3">
    <source>
        <dbReference type="ARBA" id="ARBA00023125"/>
    </source>
</evidence>
<evidence type="ECO:0000256" key="4">
    <source>
        <dbReference type="ARBA" id="ARBA00023163"/>
    </source>
</evidence>
<name>A0ABP0V544_9BRYO</name>
<dbReference type="Gene3D" id="1.10.10.60">
    <property type="entry name" value="Homeodomain-like"/>
    <property type="match status" value="2"/>
</dbReference>
<evidence type="ECO:0000259" key="7">
    <source>
        <dbReference type="PROSITE" id="PS50090"/>
    </source>
</evidence>
<sequence>MQSAGQYGVNEVPQFVVGGSQHPSPHLFSLVHDMSLSPASSGHTHPGHLNHHQQQQHLYSHLNQVQQQQQQQQQQSSSKEPPHPHLNLHHHHPHQQQQQTSHSPHQQRQQHQHVQQQQHHQHMQQQVVQQQQVQQQTLQQKHHHHHHQQQVTVQHQQNHMVNELGLGGPESSEEAAAPGSSVVSRPSPSMYTKQMSAVLARDLALGHDETSLQGRVDPDEEEHGGIEGGGEEEGLLLRSTQEGSGGNRWPRQETLLLIKIRSEMDSNFRDSGLKGPLWEDVARKLSELGYNRSAKKCKEKFENIHKYYKKTKDGKAGRQDGKNYRFFSELDALYAGRNTSTTHSADATAAAAALMLPGLAAATHDGFMRNAGLSPAAFRAAAENAGGLGFAAVSEGSSEENDHEEQPEPDLDEHGNNNNNNTSSKKRKRKESETGIPAAARTTTNSGSSSKKVMFLESLVNKLMDQQESMQRKFLESMEKREQERIVREEAWKTQEMERLNREHELRTQEHTLALSRDAALVAVLQKLTGETLQLPPPPSPPRPSSSLHATATTQPAHNQNRSHHQQELLLQEEGEKVLNQGSSPFDPHSSNSSSKRWPTPEVHALIRLRMEMESRFQETGPKGPLWEEISTAMASMGYTRNPKRCKEKWENVNKYYRKAKESNKKRAENSKTCPYFQQLDTLYNPAAAAAAGAQIAGPRNPASKPADHEQTLEELQSEMPDHLQQEHHLMRDDDDDDQSAAKQVVQGDAVEKELGGPLKKTTEV</sequence>
<feature type="compositionally biased region" description="Polar residues" evidence="6">
    <location>
        <begin position="548"/>
        <end position="560"/>
    </location>
</feature>
<dbReference type="Proteomes" id="UP001497512">
    <property type="component" value="Chromosome 8"/>
</dbReference>
<feature type="region of interest" description="Disordered" evidence="6">
    <location>
        <begin position="35"/>
        <end position="189"/>
    </location>
</feature>
<feature type="compositionally biased region" description="Pro residues" evidence="6">
    <location>
        <begin position="535"/>
        <end position="544"/>
    </location>
</feature>
<dbReference type="PANTHER" id="PTHR21654">
    <property type="entry name" value="FI21293P1"/>
    <property type="match status" value="1"/>
</dbReference>
<feature type="compositionally biased region" description="Acidic residues" evidence="6">
    <location>
        <begin position="397"/>
        <end position="411"/>
    </location>
</feature>
<organism evidence="8 9">
    <name type="scientific">Sphagnum troendelagicum</name>
    <dbReference type="NCBI Taxonomy" id="128251"/>
    <lineage>
        <taxon>Eukaryota</taxon>
        <taxon>Viridiplantae</taxon>
        <taxon>Streptophyta</taxon>
        <taxon>Embryophyta</taxon>
        <taxon>Bryophyta</taxon>
        <taxon>Sphagnophytina</taxon>
        <taxon>Sphagnopsida</taxon>
        <taxon>Sphagnales</taxon>
        <taxon>Sphagnaceae</taxon>
        <taxon>Sphagnum</taxon>
    </lineage>
</organism>
<keyword evidence="2" id="KW-0805">Transcription regulation</keyword>
<feature type="compositionally biased region" description="Basic and acidic residues" evidence="6">
    <location>
        <begin position="750"/>
        <end position="765"/>
    </location>
</feature>
<feature type="region of interest" description="Disordered" evidence="6">
    <location>
        <begin position="393"/>
        <end position="450"/>
    </location>
</feature>
<keyword evidence="5" id="KW-0539">Nucleus</keyword>
<reference evidence="8" key="1">
    <citation type="submission" date="2024-02" db="EMBL/GenBank/DDBJ databases">
        <authorList>
            <consortium name="ELIXIR-Norway"/>
            <consortium name="Elixir Norway"/>
        </authorList>
    </citation>
    <scope>NUCLEOTIDE SEQUENCE</scope>
</reference>
<dbReference type="PANTHER" id="PTHR21654:SF84">
    <property type="entry name" value="SI:DKEY-66I24.7"/>
    <property type="match status" value="1"/>
</dbReference>
<evidence type="ECO:0000256" key="6">
    <source>
        <dbReference type="SAM" id="MobiDB-lite"/>
    </source>
</evidence>
<dbReference type="Pfam" id="PF13837">
    <property type="entry name" value="Myb_DNA-bind_4"/>
    <property type="match status" value="2"/>
</dbReference>
<feature type="compositionally biased region" description="Low complexity" evidence="6">
    <location>
        <begin position="149"/>
        <end position="159"/>
    </location>
</feature>
<keyword evidence="9" id="KW-1185">Reference proteome</keyword>
<evidence type="ECO:0000313" key="8">
    <source>
        <dbReference type="EMBL" id="CAK9234798.1"/>
    </source>
</evidence>
<feature type="region of interest" description="Disordered" evidence="6">
    <location>
        <begin position="717"/>
        <end position="765"/>
    </location>
</feature>
<evidence type="ECO:0000313" key="9">
    <source>
        <dbReference type="Proteomes" id="UP001497512"/>
    </source>
</evidence>
<dbReference type="PROSITE" id="PS50090">
    <property type="entry name" value="MYB_LIKE"/>
    <property type="match status" value="2"/>
</dbReference>
<feature type="compositionally biased region" description="Basic and acidic residues" evidence="6">
    <location>
        <begin position="720"/>
        <end position="732"/>
    </location>
</feature>
<dbReference type="InterPro" id="IPR044822">
    <property type="entry name" value="Myb_DNA-bind_4"/>
</dbReference>
<feature type="region of interest" description="Disordered" evidence="6">
    <location>
        <begin position="209"/>
        <end position="234"/>
    </location>
</feature>
<accession>A0ABP0V544</accession>
<protein>
    <recommendedName>
        <fullName evidence="7">Myb-like domain-containing protein</fullName>
    </recommendedName>
</protein>
<evidence type="ECO:0000256" key="1">
    <source>
        <dbReference type="ARBA" id="ARBA00004123"/>
    </source>
</evidence>
<feature type="compositionally biased region" description="Polar residues" evidence="6">
    <location>
        <begin position="441"/>
        <end position="450"/>
    </location>
</feature>
<feature type="domain" description="Myb-like" evidence="7">
    <location>
        <begin position="241"/>
        <end position="305"/>
    </location>
</feature>
<keyword evidence="3" id="KW-0238">DNA-binding</keyword>
<feature type="domain" description="Myb-like" evidence="7">
    <location>
        <begin position="590"/>
        <end position="654"/>
    </location>
</feature>
<proteinExistence type="predicted"/>
<feature type="compositionally biased region" description="Low complexity" evidence="6">
    <location>
        <begin position="52"/>
        <end position="75"/>
    </location>
</feature>
<comment type="subcellular location">
    <subcellularLocation>
        <location evidence="1">Nucleus</location>
    </subcellularLocation>
</comment>
<feature type="compositionally biased region" description="Low complexity" evidence="6">
    <location>
        <begin position="583"/>
        <end position="595"/>
    </location>
</feature>
<feature type="compositionally biased region" description="Low complexity" evidence="6">
    <location>
        <begin position="95"/>
        <end position="139"/>
    </location>
</feature>
<gene>
    <name evidence="8" type="ORF">CSSPTR1EN2_LOCUS22397</name>
</gene>
<evidence type="ECO:0000256" key="2">
    <source>
        <dbReference type="ARBA" id="ARBA00023015"/>
    </source>
</evidence>
<dbReference type="InterPro" id="IPR001005">
    <property type="entry name" value="SANT/Myb"/>
</dbReference>
<feature type="region of interest" description="Disordered" evidence="6">
    <location>
        <begin position="579"/>
        <end position="600"/>
    </location>
</feature>
<dbReference type="CDD" id="cd12203">
    <property type="entry name" value="GT1"/>
    <property type="match status" value="2"/>
</dbReference>
<feature type="region of interest" description="Disordered" evidence="6">
    <location>
        <begin position="531"/>
        <end position="567"/>
    </location>
</feature>
<feature type="compositionally biased region" description="Low complexity" evidence="6">
    <location>
        <begin position="174"/>
        <end position="189"/>
    </location>
</feature>
<dbReference type="SMART" id="SM00717">
    <property type="entry name" value="SANT"/>
    <property type="match status" value="2"/>
</dbReference>